<dbReference type="Proteomes" id="UP000236291">
    <property type="component" value="Unassembled WGS sequence"/>
</dbReference>
<feature type="non-terminal residue" evidence="1">
    <location>
        <position position="82"/>
    </location>
</feature>
<reference evidence="1 2" key="1">
    <citation type="journal article" date="2014" name="Am. J. Bot.">
        <title>Genome assembly and annotation for red clover (Trifolium pratense; Fabaceae).</title>
        <authorList>
            <person name="Istvanek J."/>
            <person name="Jaros M."/>
            <person name="Krenek A."/>
            <person name="Repkova J."/>
        </authorList>
    </citation>
    <scope>NUCLEOTIDE SEQUENCE [LARGE SCALE GENOMIC DNA]</scope>
    <source>
        <strain evidence="2">cv. Tatra</strain>
        <tissue evidence="1">Young leaves</tissue>
    </source>
</reference>
<organism evidence="1 2">
    <name type="scientific">Trifolium pratense</name>
    <name type="common">Red clover</name>
    <dbReference type="NCBI Taxonomy" id="57577"/>
    <lineage>
        <taxon>Eukaryota</taxon>
        <taxon>Viridiplantae</taxon>
        <taxon>Streptophyta</taxon>
        <taxon>Embryophyta</taxon>
        <taxon>Tracheophyta</taxon>
        <taxon>Spermatophyta</taxon>
        <taxon>Magnoliopsida</taxon>
        <taxon>eudicotyledons</taxon>
        <taxon>Gunneridae</taxon>
        <taxon>Pentapetalae</taxon>
        <taxon>rosids</taxon>
        <taxon>fabids</taxon>
        <taxon>Fabales</taxon>
        <taxon>Fabaceae</taxon>
        <taxon>Papilionoideae</taxon>
        <taxon>50 kb inversion clade</taxon>
        <taxon>NPAAA clade</taxon>
        <taxon>Hologalegina</taxon>
        <taxon>IRL clade</taxon>
        <taxon>Trifolieae</taxon>
        <taxon>Trifolium</taxon>
    </lineage>
</organism>
<evidence type="ECO:0000313" key="1">
    <source>
        <dbReference type="EMBL" id="PNX57014.1"/>
    </source>
</evidence>
<protein>
    <submittedName>
        <fullName evidence="1">TPR and ankyrin repeat-containing protein</fullName>
    </submittedName>
</protein>
<dbReference type="AlphaFoldDB" id="A0A2K3JSK2"/>
<dbReference type="STRING" id="57577.A0A2K3JSK2"/>
<dbReference type="InterPro" id="IPR039904">
    <property type="entry name" value="TRANK1"/>
</dbReference>
<dbReference type="PANTHER" id="PTHR21529:SF4">
    <property type="entry name" value="TPR AND ANKYRIN REPEAT-CONTAINING PROTEIN 1"/>
    <property type="match status" value="1"/>
</dbReference>
<evidence type="ECO:0000313" key="2">
    <source>
        <dbReference type="Proteomes" id="UP000236291"/>
    </source>
</evidence>
<comment type="caution">
    <text evidence="1">The sequence shown here is derived from an EMBL/GenBank/DDBJ whole genome shotgun (WGS) entry which is preliminary data.</text>
</comment>
<accession>A0A2K3JSK2</accession>
<reference evidence="1 2" key="2">
    <citation type="journal article" date="2017" name="Front. Plant Sci.">
        <title>Gene Classification and Mining of Molecular Markers Useful in Red Clover (Trifolium pratense) Breeding.</title>
        <authorList>
            <person name="Istvanek J."/>
            <person name="Dluhosova J."/>
            <person name="Dluhos P."/>
            <person name="Patkova L."/>
            <person name="Nedelnik J."/>
            <person name="Repkova J."/>
        </authorList>
    </citation>
    <scope>NUCLEOTIDE SEQUENCE [LARGE SCALE GENOMIC DNA]</scope>
    <source>
        <strain evidence="2">cv. Tatra</strain>
        <tissue evidence="1">Young leaves</tissue>
    </source>
</reference>
<proteinExistence type="predicted"/>
<sequence length="82" mass="9042">MLKVETSLVYGEPPIVIQSRDGENPILTIFGGNGYNGGNIGRFSENQVILVRDDSSKEETMRLVGKQAQVLTILECKGLEFK</sequence>
<name>A0A2K3JSK2_TRIPR</name>
<gene>
    <name evidence="1" type="ORF">L195_g058484</name>
</gene>
<dbReference type="PANTHER" id="PTHR21529">
    <property type="entry name" value="MAMMARY TURMOR VIRUS RECEPTOR HOMOLOG 1, 2 MTVR1, 2"/>
    <property type="match status" value="1"/>
</dbReference>
<dbReference type="EMBL" id="ASHM01121847">
    <property type="protein sequence ID" value="PNX57014.1"/>
    <property type="molecule type" value="Genomic_DNA"/>
</dbReference>